<gene>
    <name evidence="7" type="ORF">Ae201684_002156</name>
</gene>
<dbReference type="GO" id="GO:0003700">
    <property type="term" value="F:DNA-binding transcription factor activity"/>
    <property type="evidence" value="ECO:0007669"/>
    <property type="project" value="InterPro"/>
</dbReference>
<dbReference type="PRINTS" id="PR00056">
    <property type="entry name" value="HSFDOMAIN"/>
</dbReference>
<dbReference type="InterPro" id="IPR036388">
    <property type="entry name" value="WH-like_DNA-bd_sf"/>
</dbReference>
<dbReference type="SUPFAM" id="SSF46785">
    <property type="entry name" value="Winged helix' DNA-binding domain"/>
    <property type="match status" value="1"/>
</dbReference>
<evidence type="ECO:0000256" key="4">
    <source>
        <dbReference type="RuleBase" id="RU004020"/>
    </source>
</evidence>
<sequence length="292" mass="33080">MSPSSTPPRDTVATTPTSGQLSPRDKIDAVSSAVAPFLASLFEILTKEDVSVIGWCDDGKSFGVYNYEAMEQHILPTYFRHNKYASFQRQLNYFGFRKLHKAKDTDHHSVYCQPFFVRDDPSRMLLIKRKTHRIKSTTPRRSILGTPINSDGYNYHHYCGMDSPVYTRANTADPCMYYNPTSVTYTPSMGYESSQHELSPDAYEPLPFNPHGATNVFLVAPPSHDTTTSADLMYNPFIPVRNDYPHYSVHHQVDGHASPSSDHPIPHETTSRDSMKLSPDDLMFLYDQALCI</sequence>
<dbReference type="Pfam" id="PF00447">
    <property type="entry name" value="HSF_DNA-bind"/>
    <property type="match status" value="1"/>
</dbReference>
<feature type="compositionally biased region" description="Basic and acidic residues" evidence="5">
    <location>
        <begin position="264"/>
        <end position="274"/>
    </location>
</feature>
<evidence type="ECO:0000313" key="7">
    <source>
        <dbReference type="EMBL" id="KAF0743099.1"/>
    </source>
</evidence>
<name>A0A6G0XRN4_9STRA</name>
<evidence type="ECO:0000259" key="6">
    <source>
        <dbReference type="SMART" id="SM00415"/>
    </source>
</evidence>
<keyword evidence="8" id="KW-1185">Reference proteome</keyword>
<feature type="region of interest" description="Disordered" evidence="5">
    <location>
        <begin position="251"/>
        <end position="274"/>
    </location>
</feature>
<comment type="caution">
    <text evidence="7">The sequence shown here is derived from an EMBL/GenBank/DDBJ whole genome shotgun (WGS) entry which is preliminary data.</text>
</comment>
<proteinExistence type="inferred from homology"/>
<feature type="domain" description="HSF-type DNA-binding" evidence="6">
    <location>
        <begin position="33"/>
        <end position="130"/>
    </location>
</feature>
<accession>A0A6G0XRN4</accession>
<reference evidence="7 8" key="1">
    <citation type="submission" date="2019-07" db="EMBL/GenBank/DDBJ databases">
        <title>Genomics analysis of Aphanomyces spp. identifies a new class of oomycete effector associated with host adaptation.</title>
        <authorList>
            <person name="Gaulin E."/>
        </authorList>
    </citation>
    <scope>NUCLEOTIDE SEQUENCE [LARGE SCALE GENOMIC DNA]</scope>
    <source>
        <strain evidence="7 8">ATCC 201684</strain>
    </source>
</reference>
<keyword evidence="2" id="KW-0238">DNA-binding</keyword>
<dbReference type="PANTHER" id="PTHR10015">
    <property type="entry name" value="HEAT SHOCK TRANSCRIPTION FACTOR"/>
    <property type="match status" value="1"/>
</dbReference>
<evidence type="ECO:0000256" key="5">
    <source>
        <dbReference type="SAM" id="MobiDB-lite"/>
    </source>
</evidence>
<protein>
    <recommendedName>
        <fullName evidence="6">HSF-type DNA-binding domain-containing protein</fullName>
    </recommendedName>
</protein>
<dbReference type="AlphaFoldDB" id="A0A6G0XRN4"/>
<evidence type="ECO:0000313" key="8">
    <source>
        <dbReference type="Proteomes" id="UP000481153"/>
    </source>
</evidence>
<feature type="region of interest" description="Disordered" evidence="5">
    <location>
        <begin position="1"/>
        <end position="24"/>
    </location>
</feature>
<organism evidence="7 8">
    <name type="scientific">Aphanomyces euteiches</name>
    <dbReference type="NCBI Taxonomy" id="100861"/>
    <lineage>
        <taxon>Eukaryota</taxon>
        <taxon>Sar</taxon>
        <taxon>Stramenopiles</taxon>
        <taxon>Oomycota</taxon>
        <taxon>Saprolegniomycetes</taxon>
        <taxon>Saprolegniales</taxon>
        <taxon>Verrucalvaceae</taxon>
        <taxon>Aphanomyces</taxon>
    </lineage>
</organism>
<dbReference type="EMBL" id="VJMJ01000022">
    <property type="protein sequence ID" value="KAF0743099.1"/>
    <property type="molecule type" value="Genomic_DNA"/>
</dbReference>
<comment type="subcellular location">
    <subcellularLocation>
        <location evidence="1">Nucleus</location>
    </subcellularLocation>
</comment>
<evidence type="ECO:0000256" key="3">
    <source>
        <dbReference type="ARBA" id="ARBA00023242"/>
    </source>
</evidence>
<feature type="compositionally biased region" description="Polar residues" evidence="5">
    <location>
        <begin position="1"/>
        <end position="21"/>
    </location>
</feature>
<comment type="similarity">
    <text evidence="4">Belongs to the HSF family.</text>
</comment>
<dbReference type="Gene3D" id="1.10.10.10">
    <property type="entry name" value="Winged helix-like DNA-binding domain superfamily/Winged helix DNA-binding domain"/>
    <property type="match status" value="1"/>
</dbReference>
<evidence type="ECO:0000256" key="1">
    <source>
        <dbReference type="ARBA" id="ARBA00004123"/>
    </source>
</evidence>
<dbReference type="SMART" id="SM00415">
    <property type="entry name" value="HSF"/>
    <property type="match status" value="1"/>
</dbReference>
<dbReference type="GO" id="GO:0043565">
    <property type="term" value="F:sequence-specific DNA binding"/>
    <property type="evidence" value="ECO:0007669"/>
    <property type="project" value="InterPro"/>
</dbReference>
<dbReference type="FunFam" id="1.10.10.10:FF:000286">
    <property type="entry name" value="Heat shock transcription factor"/>
    <property type="match status" value="1"/>
</dbReference>
<dbReference type="PANTHER" id="PTHR10015:SF427">
    <property type="entry name" value="HEAT SHOCK FACTOR PROTEIN"/>
    <property type="match status" value="1"/>
</dbReference>
<dbReference type="Proteomes" id="UP000481153">
    <property type="component" value="Unassembled WGS sequence"/>
</dbReference>
<dbReference type="InterPro" id="IPR036390">
    <property type="entry name" value="WH_DNA-bd_sf"/>
</dbReference>
<dbReference type="VEuPathDB" id="FungiDB:AeMF1_009977"/>
<dbReference type="InterPro" id="IPR000232">
    <property type="entry name" value="HSF_DNA-bd"/>
</dbReference>
<keyword evidence="3" id="KW-0539">Nucleus</keyword>
<evidence type="ECO:0000256" key="2">
    <source>
        <dbReference type="ARBA" id="ARBA00023125"/>
    </source>
</evidence>
<dbReference type="GO" id="GO:0005634">
    <property type="term" value="C:nucleus"/>
    <property type="evidence" value="ECO:0007669"/>
    <property type="project" value="UniProtKB-SubCell"/>
</dbReference>